<dbReference type="EMBL" id="JAUEPO010000001">
    <property type="protein sequence ID" value="KAK3336005.1"/>
    <property type="molecule type" value="Genomic_DNA"/>
</dbReference>
<evidence type="ECO:0000313" key="3">
    <source>
        <dbReference type="EMBL" id="KAK3336005.1"/>
    </source>
</evidence>
<feature type="transmembrane region" description="Helical" evidence="2">
    <location>
        <begin position="379"/>
        <end position="401"/>
    </location>
</feature>
<keyword evidence="4" id="KW-1185">Reference proteome</keyword>
<dbReference type="Proteomes" id="UP001286456">
    <property type="component" value="Unassembled WGS sequence"/>
</dbReference>
<keyword evidence="2" id="KW-0812">Transmembrane</keyword>
<feature type="transmembrane region" description="Helical" evidence="2">
    <location>
        <begin position="341"/>
        <end position="359"/>
    </location>
</feature>
<organism evidence="3 4">
    <name type="scientific">Cercophora scortea</name>
    <dbReference type="NCBI Taxonomy" id="314031"/>
    <lineage>
        <taxon>Eukaryota</taxon>
        <taxon>Fungi</taxon>
        <taxon>Dikarya</taxon>
        <taxon>Ascomycota</taxon>
        <taxon>Pezizomycotina</taxon>
        <taxon>Sordariomycetes</taxon>
        <taxon>Sordariomycetidae</taxon>
        <taxon>Sordariales</taxon>
        <taxon>Lasiosphaeriaceae</taxon>
        <taxon>Cercophora</taxon>
    </lineage>
</organism>
<protein>
    <submittedName>
        <fullName evidence="3">Uncharacterized protein</fullName>
    </submittedName>
</protein>
<accession>A0AAE0ML06</accession>
<keyword evidence="2" id="KW-0472">Membrane</keyword>
<gene>
    <name evidence="3" type="ORF">B0T19DRAFT_436819</name>
</gene>
<dbReference type="AlphaFoldDB" id="A0AAE0ML06"/>
<evidence type="ECO:0000256" key="2">
    <source>
        <dbReference type="SAM" id="Phobius"/>
    </source>
</evidence>
<proteinExistence type="predicted"/>
<evidence type="ECO:0000313" key="4">
    <source>
        <dbReference type="Proteomes" id="UP001286456"/>
    </source>
</evidence>
<name>A0AAE0ML06_9PEZI</name>
<sequence length="475" mass="51620">MRRAYPTGAGPLPPSCRVCELIYRQRPSQSAKRPFVTLRPGRHLAKISQDGPTTSVATRLLTASSSCLKVKRTPGLQTIGDPQARFAKSAVSARSSSPPANQPLEQQSQQQPDPADLIELVTAVDRVTKAFMAQQGIPSEQMTLTSLLACDHQAGVKLLLEPPKEHSATAARPESPSTESFYSHLLDLDDSDKEAGNPTAASTTTTATTTATTKSDSPLQPQDVVDKISEAAYAIITHPAVVITPQVLEVYVALQARLGKPESLPQILDLFATKPRPRLVSGSVRYTERNPHKIENAVEHQVADAALDAAIKAQNLDAAIGIVEHTYATKAFQRSKVLKKALLPVSLLGVTPVVAYMLSTNLAQMQDSMDQATATNMTFVGILAYLGFTATIGIVATATANDQMKRVTWGRGMPLMQRMIREEERAAFDKIACSFGFSEEYRYGEEEGKEFLLLREFILRKGMMLDAVELMPGMS</sequence>
<reference evidence="3" key="1">
    <citation type="journal article" date="2023" name="Mol. Phylogenet. Evol.">
        <title>Genome-scale phylogeny and comparative genomics of the fungal order Sordariales.</title>
        <authorList>
            <person name="Hensen N."/>
            <person name="Bonometti L."/>
            <person name="Westerberg I."/>
            <person name="Brannstrom I.O."/>
            <person name="Guillou S."/>
            <person name="Cros-Aarteil S."/>
            <person name="Calhoun S."/>
            <person name="Haridas S."/>
            <person name="Kuo A."/>
            <person name="Mondo S."/>
            <person name="Pangilinan J."/>
            <person name="Riley R."/>
            <person name="LaButti K."/>
            <person name="Andreopoulos B."/>
            <person name="Lipzen A."/>
            <person name="Chen C."/>
            <person name="Yan M."/>
            <person name="Daum C."/>
            <person name="Ng V."/>
            <person name="Clum A."/>
            <person name="Steindorff A."/>
            <person name="Ohm R.A."/>
            <person name="Martin F."/>
            <person name="Silar P."/>
            <person name="Natvig D.O."/>
            <person name="Lalanne C."/>
            <person name="Gautier V."/>
            <person name="Ament-Velasquez S.L."/>
            <person name="Kruys A."/>
            <person name="Hutchinson M.I."/>
            <person name="Powell A.J."/>
            <person name="Barry K."/>
            <person name="Miller A.N."/>
            <person name="Grigoriev I.V."/>
            <person name="Debuchy R."/>
            <person name="Gladieux P."/>
            <person name="Hiltunen Thoren M."/>
            <person name="Johannesson H."/>
        </authorList>
    </citation>
    <scope>NUCLEOTIDE SEQUENCE</scope>
    <source>
        <strain evidence="3">SMH4131-1</strain>
    </source>
</reference>
<keyword evidence="2" id="KW-1133">Transmembrane helix</keyword>
<feature type="compositionally biased region" description="Low complexity" evidence="1">
    <location>
        <begin position="199"/>
        <end position="213"/>
    </location>
</feature>
<feature type="region of interest" description="Disordered" evidence="1">
    <location>
        <begin position="189"/>
        <end position="219"/>
    </location>
</feature>
<evidence type="ECO:0000256" key="1">
    <source>
        <dbReference type="SAM" id="MobiDB-lite"/>
    </source>
</evidence>
<feature type="region of interest" description="Disordered" evidence="1">
    <location>
        <begin position="90"/>
        <end position="114"/>
    </location>
</feature>
<comment type="caution">
    <text evidence="3">The sequence shown here is derived from an EMBL/GenBank/DDBJ whole genome shotgun (WGS) entry which is preliminary data.</text>
</comment>
<reference evidence="3" key="2">
    <citation type="submission" date="2023-06" db="EMBL/GenBank/DDBJ databases">
        <authorList>
            <consortium name="Lawrence Berkeley National Laboratory"/>
            <person name="Haridas S."/>
            <person name="Hensen N."/>
            <person name="Bonometti L."/>
            <person name="Westerberg I."/>
            <person name="Brannstrom I.O."/>
            <person name="Guillou S."/>
            <person name="Cros-Aarteil S."/>
            <person name="Calhoun S."/>
            <person name="Kuo A."/>
            <person name="Mondo S."/>
            <person name="Pangilinan J."/>
            <person name="Riley R."/>
            <person name="Labutti K."/>
            <person name="Andreopoulos B."/>
            <person name="Lipzen A."/>
            <person name="Chen C."/>
            <person name="Yanf M."/>
            <person name="Daum C."/>
            <person name="Ng V."/>
            <person name="Clum A."/>
            <person name="Steindorff A."/>
            <person name="Ohm R."/>
            <person name="Martin F."/>
            <person name="Silar P."/>
            <person name="Natvig D."/>
            <person name="Lalanne C."/>
            <person name="Gautier V."/>
            <person name="Ament-Velasquez S.L."/>
            <person name="Kruys A."/>
            <person name="Hutchinson M.I."/>
            <person name="Powell A.J."/>
            <person name="Barry K."/>
            <person name="Miller A.N."/>
            <person name="Grigoriev I.V."/>
            <person name="Debuchy R."/>
            <person name="Gladieux P."/>
            <person name="Thoren M.H."/>
            <person name="Johannesson H."/>
        </authorList>
    </citation>
    <scope>NUCLEOTIDE SEQUENCE</scope>
    <source>
        <strain evidence="3">SMH4131-1</strain>
    </source>
</reference>